<dbReference type="InterPro" id="IPR002575">
    <property type="entry name" value="Aminoglycoside_PTrfase"/>
</dbReference>
<protein>
    <submittedName>
        <fullName evidence="3">Phosphotransferase</fullName>
    </submittedName>
</protein>
<comment type="caution">
    <text evidence="3">The sequence shown here is derived from an EMBL/GenBank/DDBJ whole genome shotgun (WGS) entry which is preliminary data.</text>
</comment>
<sequence length="357" mass="40002">MTDTLHTTPDEHAFRQIALSALIHWDLKPAGIHLIKVRENAVFRVDCEHGRKVVLRVHRQGYHSDDALRSESEWMAALERDGLQVPRVIASRYGRPFEVIGATTSSIGHQVDIIEWIDGRQLGSVEEGVSGGDEEIARKYRIVGETMARMHNQSSRWQPVDGFARHSWCEEGLAGLRPLWGRFWELEALLPSQRSLLGSARMAIREDLLAIGKSAQVYGLIHADLVPENFLVDGDDVRVIDFDDAGFGWHLFDVATSLYFLKAEPYYDVAQAALVEGYRRRRDLSDQALASLPMFLAARSTTYLGWVHERKGTATAIELTPMLIELACGVVEDYLAQRARRPVSSASATQSPSLEPT</sequence>
<evidence type="ECO:0000259" key="2">
    <source>
        <dbReference type="Pfam" id="PF01636"/>
    </source>
</evidence>
<keyword evidence="4" id="KW-1185">Reference proteome</keyword>
<dbReference type="RefSeq" id="WP_340340659.1">
    <property type="nucleotide sequence ID" value="NZ_JBBKZT010000001.1"/>
</dbReference>
<dbReference type="SUPFAM" id="SSF56112">
    <property type="entry name" value="Protein kinase-like (PK-like)"/>
    <property type="match status" value="1"/>
</dbReference>
<reference evidence="3 4" key="1">
    <citation type="submission" date="2024-03" db="EMBL/GenBank/DDBJ databases">
        <title>Novel species of the genus Variovorax.</title>
        <authorList>
            <person name="Liu Q."/>
            <person name="Xin Y.-H."/>
        </authorList>
    </citation>
    <scope>NUCLEOTIDE SEQUENCE [LARGE SCALE GENOMIC DNA]</scope>
    <source>
        <strain evidence="3 4">KACC 18900</strain>
    </source>
</reference>
<dbReference type="Gene3D" id="3.90.1200.10">
    <property type="match status" value="1"/>
</dbReference>
<name>A0ABU8WET7_9BURK</name>
<dbReference type="PANTHER" id="PTHR21064">
    <property type="entry name" value="AMINOGLYCOSIDE PHOSPHOTRANSFERASE DOMAIN-CONTAINING PROTEIN-RELATED"/>
    <property type="match status" value="1"/>
</dbReference>
<gene>
    <name evidence="3" type="ORF">WKW82_02470</name>
</gene>
<evidence type="ECO:0000313" key="4">
    <source>
        <dbReference type="Proteomes" id="UP001385892"/>
    </source>
</evidence>
<dbReference type="EMBL" id="JBBKZT010000001">
    <property type="protein sequence ID" value="MEJ8845494.1"/>
    <property type="molecule type" value="Genomic_DNA"/>
</dbReference>
<dbReference type="InterPro" id="IPR011009">
    <property type="entry name" value="Kinase-like_dom_sf"/>
</dbReference>
<dbReference type="Pfam" id="PF01636">
    <property type="entry name" value="APH"/>
    <property type="match status" value="1"/>
</dbReference>
<dbReference type="Gene3D" id="3.30.200.20">
    <property type="entry name" value="Phosphorylase Kinase, domain 1"/>
    <property type="match status" value="1"/>
</dbReference>
<feature type="domain" description="Aminoglycoside phosphotransferase" evidence="2">
    <location>
        <begin position="38"/>
        <end position="283"/>
    </location>
</feature>
<dbReference type="PANTHER" id="PTHR21064:SF6">
    <property type="entry name" value="AMINOGLYCOSIDE PHOSPHOTRANSFERASE DOMAIN-CONTAINING PROTEIN"/>
    <property type="match status" value="1"/>
</dbReference>
<evidence type="ECO:0000313" key="3">
    <source>
        <dbReference type="EMBL" id="MEJ8845494.1"/>
    </source>
</evidence>
<organism evidence="3 4">
    <name type="scientific">Variovorax rhizosphaerae</name>
    <dbReference type="NCBI Taxonomy" id="1836200"/>
    <lineage>
        <taxon>Bacteria</taxon>
        <taxon>Pseudomonadati</taxon>
        <taxon>Pseudomonadota</taxon>
        <taxon>Betaproteobacteria</taxon>
        <taxon>Burkholderiales</taxon>
        <taxon>Comamonadaceae</taxon>
        <taxon>Variovorax</taxon>
    </lineage>
</organism>
<dbReference type="InterPro" id="IPR050249">
    <property type="entry name" value="Pseudomonas-type_ThrB"/>
</dbReference>
<evidence type="ECO:0000256" key="1">
    <source>
        <dbReference type="ARBA" id="ARBA00038240"/>
    </source>
</evidence>
<proteinExistence type="inferred from homology"/>
<comment type="similarity">
    <text evidence="1">Belongs to the pseudomonas-type ThrB family.</text>
</comment>
<dbReference type="Proteomes" id="UP001385892">
    <property type="component" value="Unassembled WGS sequence"/>
</dbReference>
<accession>A0ABU8WET7</accession>